<keyword evidence="2" id="KW-1185">Reference proteome</keyword>
<organism evidence="1 2">
    <name type="scientific">Sphingopyxis macrogoltabida</name>
    <name type="common">Sphingomonas macrogoltabidus</name>
    <dbReference type="NCBI Taxonomy" id="33050"/>
    <lineage>
        <taxon>Bacteria</taxon>
        <taxon>Pseudomonadati</taxon>
        <taxon>Pseudomonadota</taxon>
        <taxon>Alphaproteobacteria</taxon>
        <taxon>Sphingomonadales</taxon>
        <taxon>Sphingomonadaceae</taxon>
        <taxon>Sphingopyxis</taxon>
    </lineage>
</organism>
<dbReference type="KEGG" id="smaz:LH19_13750"/>
<accession>A0AAC8YYM0</accession>
<gene>
    <name evidence="1" type="ORF">ATM17_06175</name>
</gene>
<dbReference type="EMBL" id="CP013344">
    <property type="protein sequence ID" value="AMU88628.1"/>
    <property type="molecule type" value="Genomic_DNA"/>
</dbReference>
<reference evidence="1 2" key="2">
    <citation type="journal article" date="2016" name="Genome Announc.">
        <title>Complete Genome Sequence of Sphingopyxis macrogoltabida Strain 203N (NBRC 111659), a Polyethylene Glycol Degrader.</title>
        <authorList>
            <person name="Ohtsubo Y."/>
            <person name="Nonoyama S."/>
            <person name="Nagata Y."/>
            <person name="Numata M."/>
            <person name="Tsuchikane K."/>
            <person name="Hosoyama A."/>
            <person name="Yamazoe A."/>
            <person name="Tsuda M."/>
            <person name="Fujita N."/>
            <person name="Kawai F."/>
        </authorList>
    </citation>
    <scope>NUCLEOTIDE SEQUENCE [LARGE SCALE GENOMIC DNA]</scope>
    <source>
        <strain evidence="1 2">203N</strain>
    </source>
</reference>
<evidence type="ECO:0000313" key="1">
    <source>
        <dbReference type="EMBL" id="AMU88628.1"/>
    </source>
</evidence>
<dbReference type="InterPro" id="IPR021074">
    <property type="entry name" value="Formate_DH_dsu"/>
</dbReference>
<proteinExistence type="predicted"/>
<reference evidence="2" key="1">
    <citation type="submission" date="2015-11" db="EMBL/GenBank/DDBJ databases">
        <title>Complete genome sequence of a polyethylene-glycol degrader Sphingopyxis macrogoltabida 203N (NBRC 111659).</title>
        <authorList>
            <person name="Yoshiyuki O."/>
            <person name="Shouta N."/>
            <person name="Nagata Y."/>
            <person name="Numata M."/>
            <person name="Tsuchikane K."/>
            <person name="Hosoyama A."/>
            <person name="Yamazoe A."/>
            <person name="Tsuda M."/>
            <person name="Fujita N."/>
            <person name="Kawai F."/>
        </authorList>
    </citation>
    <scope>NUCLEOTIDE SEQUENCE [LARGE SCALE GENOMIC DNA]</scope>
    <source>
        <strain evidence="2">203N</strain>
    </source>
</reference>
<name>A0AAC8YYM0_SPHMC</name>
<evidence type="ECO:0000313" key="2">
    <source>
        <dbReference type="Proteomes" id="UP000076088"/>
    </source>
</evidence>
<dbReference type="AlphaFoldDB" id="A0AAC8YYM0"/>
<dbReference type="Proteomes" id="UP000076088">
    <property type="component" value="Chromosome"/>
</dbReference>
<dbReference type="Pfam" id="PF11390">
    <property type="entry name" value="FdsD"/>
    <property type="match status" value="1"/>
</dbReference>
<sequence length="80" mass="8639">MSDAQEEGVMSTADRLVYMANQIARNLAAEGGERAADMVADHIRSFWDPAMRRNIIRLAGERPEALSPIAAAAVERIAAA</sequence>
<protein>
    <submittedName>
        <fullName evidence="1">Formate dehydrogenase</fullName>
    </submittedName>
</protein>
<dbReference type="RefSeq" id="WP_054728794.1">
    <property type="nucleotide sequence ID" value="NZ_CP009429.1"/>
</dbReference>